<dbReference type="AlphaFoldDB" id="A0AAV2BED0"/>
<protein>
    <submittedName>
        <fullName evidence="1">Uncharacterized protein</fullName>
    </submittedName>
</protein>
<keyword evidence="2" id="KW-1185">Reference proteome</keyword>
<sequence length="70" mass="8004">MCQFQAWQKQIHNKLHNIPAFNRLWNQKGLAWRSIASTLALGPLKPTPTNQPSIDGFVNLPNRKLDVILN</sequence>
<proteinExistence type="predicted"/>
<gene>
    <name evidence="1" type="ORF">LARSCL_LOCUS18590</name>
</gene>
<accession>A0AAV2BED0</accession>
<name>A0AAV2BED0_9ARAC</name>
<reference evidence="1 2" key="1">
    <citation type="submission" date="2024-04" db="EMBL/GenBank/DDBJ databases">
        <authorList>
            <person name="Rising A."/>
            <person name="Reimegard J."/>
            <person name="Sonavane S."/>
            <person name="Akerstrom W."/>
            <person name="Nylinder S."/>
            <person name="Hedman E."/>
            <person name="Kallberg Y."/>
        </authorList>
    </citation>
    <scope>NUCLEOTIDE SEQUENCE [LARGE SCALE GENOMIC DNA]</scope>
</reference>
<evidence type="ECO:0000313" key="1">
    <source>
        <dbReference type="EMBL" id="CAL1294201.1"/>
    </source>
</evidence>
<evidence type="ECO:0000313" key="2">
    <source>
        <dbReference type="Proteomes" id="UP001497382"/>
    </source>
</evidence>
<dbReference type="EMBL" id="CAXIEN010000340">
    <property type="protein sequence ID" value="CAL1294201.1"/>
    <property type="molecule type" value="Genomic_DNA"/>
</dbReference>
<dbReference type="Proteomes" id="UP001497382">
    <property type="component" value="Unassembled WGS sequence"/>
</dbReference>
<organism evidence="1 2">
    <name type="scientific">Larinioides sclopetarius</name>
    <dbReference type="NCBI Taxonomy" id="280406"/>
    <lineage>
        <taxon>Eukaryota</taxon>
        <taxon>Metazoa</taxon>
        <taxon>Ecdysozoa</taxon>
        <taxon>Arthropoda</taxon>
        <taxon>Chelicerata</taxon>
        <taxon>Arachnida</taxon>
        <taxon>Araneae</taxon>
        <taxon>Araneomorphae</taxon>
        <taxon>Entelegynae</taxon>
        <taxon>Araneoidea</taxon>
        <taxon>Araneidae</taxon>
        <taxon>Larinioides</taxon>
    </lineage>
</organism>
<comment type="caution">
    <text evidence="1">The sequence shown here is derived from an EMBL/GenBank/DDBJ whole genome shotgun (WGS) entry which is preliminary data.</text>
</comment>